<comment type="caution">
    <text evidence="1">The sequence shown here is derived from an EMBL/GenBank/DDBJ whole genome shotgun (WGS) entry which is preliminary data.</text>
</comment>
<accession>A0ACC2XLL8</accession>
<organism evidence="1 2">
    <name type="scientific">Naganishia onofrii</name>
    <dbReference type="NCBI Taxonomy" id="1851511"/>
    <lineage>
        <taxon>Eukaryota</taxon>
        <taxon>Fungi</taxon>
        <taxon>Dikarya</taxon>
        <taxon>Basidiomycota</taxon>
        <taxon>Agaricomycotina</taxon>
        <taxon>Tremellomycetes</taxon>
        <taxon>Filobasidiales</taxon>
        <taxon>Filobasidiaceae</taxon>
        <taxon>Naganishia</taxon>
    </lineage>
</organism>
<protein>
    <submittedName>
        <fullName evidence="1">Uncharacterized protein</fullName>
    </submittedName>
</protein>
<reference evidence="1" key="1">
    <citation type="submission" date="2023-04" db="EMBL/GenBank/DDBJ databases">
        <title>Draft Genome sequencing of Naganishia species isolated from polar environments using Oxford Nanopore Technology.</title>
        <authorList>
            <person name="Leo P."/>
            <person name="Venkateswaran K."/>
        </authorList>
    </citation>
    <scope>NUCLEOTIDE SEQUENCE</scope>
    <source>
        <strain evidence="1">DBVPG 5303</strain>
    </source>
</reference>
<name>A0ACC2XLL8_9TREE</name>
<sequence length="592" mass="64659">MLPNNQQSSQHQPPSALESPPPGYSTLTVIRRPPTPFHFPGPPPDDECDTTKDESRRTHITDDIIRTHHTPLSATSHTIRRAASSGISIPVISETQPSTPTTIEYAFPNPFVATASLKARRALNPDYRYIRRPSSNQSEEMSRSSRAGTPSSRVGSGGSRRGSLAANAEEWNGTDSQQRIQQRLVDNAIVIPSPSSPASQNQQRGKRNQPLHREYSAGKLRPALRVVHAEIDAASPRTGIKAFGGVVETIQAGNEIDIRLTDTSRRGKPLPPRPPSTTTVGNPRRAEENIRHSRTFSLQALRQSLPSIGSRKRSPSNQPSRMLQVAATGAHESHEAVRLPPDAFPSPSHPSRLPSFPASATRSVGSETHGPPWTQPPSTVQHRAQAAALKDPADNLNIYLRLAHLPKWTRWIDPDRNVESRWHNTSNWGTGRTFKNNKDPQSSNVASEATDGRSGMVSSHGIGEMSGRARTIDRLVQSVVTNQMCSAADTAGSFAGRDQQQRQVQSLSSSSASLAANTQILDPGKHESAARADQVAGGRRFLKSWEVRRGFLDGIENCKSLCFSGAVPRVHQYSSGCCCPLQREAQREIHPF</sequence>
<evidence type="ECO:0000313" key="1">
    <source>
        <dbReference type="EMBL" id="KAJ9124945.1"/>
    </source>
</evidence>
<gene>
    <name evidence="1" type="ORF">QFC24_002877</name>
</gene>
<keyword evidence="2" id="KW-1185">Reference proteome</keyword>
<dbReference type="Proteomes" id="UP001234202">
    <property type="component" value="Unassembled WGS sequence"/>
</dbReference>
<evidence type="ECO:0000313" key="2">
    <source>
        <dbReference type="Proteomes" id="UP001234202"/>
    </source>
</evidence>
<dbReference type="EMBL" id="JASBWV010000008">
    <property type="protein sequence ID" value="KAJ9124945.1"/>
    <property type="molecule type" value="Genomic_DNA"/>
</dbReference>
<proteinExistence type="predicted"/>